<feature type="transmembrane region" description="Helical" evidence="1">
    <location>
        <begin position="56"/>
        <end position="76"/>
    </location>
</feature>
<organism evidence="2 3">
    <name type="scientific">Paraburkholderia silviterrae</name>
    <dbReference type="NCBI Taxonomy" id="2528715"/>
    <lineage>
        <taxon>Bacteria</taxon>
        <taxon>Pseudomonadati</taxon>
        <taxon>Pseudomonadota</taxon>
        <taxon>Betaproteobacteria</taxon>
        <taxon>Burkholderiales</taxon>
        <taxon>Burkholderiaceae</taxon>
        <taxon>Paraburkholderia</taxon>
    </lineage>
</organism>
<dbReference type="EMBL" id="SMRP01000057">
    <property type="protein sequence ID" value="TDG16764.1"/>
    <property type="molecule type" value="Genomic_DNA"/>
</dbReference>
<dbReference type="Pfam" id="PF06166">
    <property type="entry name" value="DUF979"/>
    <property type="match status" value="1"/>
</dbReference>
<name>A0A4R5LXH4_9BURK</name>
<feature type="transmembrane region" description="Helical" evidence="1">
    <location>
        <begin position="131"/>
        <end position="153"/>
    </location>
</feature>
<dbReference type="RefSeq" id="WP_133200273.1">
    <property type="nucleotide sequence ID" value="NZ_JBHUCW010000018.1"/>
</dbReference>
<feature type="transmembrane region" description="Helical" evidence="1">
    <location>
        <begin position="292"/>
        <end position="315"/>
    </location>
</feature>
<feature type="transmembrane region" description="Helical" evidence="1">
    <location>
        <begin position="232"/>
        <end position="251"/>
    </location>
</feature>
<accession>A0A4R5LXH4</accession>
<feature type="transmembrane region" description="Helical" evidence="1">
    <location>
        <begin position="165"/>
        <end position="187"/>
    </location>
</feature>
<keyword evidence="1" id="KW-1133">Transmembrane helix</keyword>
<feature type="transmembrane region" description="Helical" evidence="1">
    <location>
        <begin position="207"/>
        <end position="225"/>
    </location>
</feature>
<keyword evidence="1" id="KW-0812">Transmembrane</keyword>
<protein>
    <submittedName>
        <fullName evidence="2">DUF979 domain-containing protein</fullName>
    </submittedName>
</protein>
<keyword evidence="1" id="KW-0472">Membrane</keyword>
<proteinExistence type="predicted"/>
<comment type="caution">
    <text evidence="2">The sequence shown here is derived from an EMBL/GenBank/DDBJ whole genome shotgun (WGS) entry which is preliminary data.</text>
</comment>
<dbReference type="Proteomes" id="UP000295722">
    <property type="component" value="Unassembled WGS sequence"/>
</dbReference>
<reference evidence="2 3" key="1">
    <citation type="submission" date="2019-03" db="EMBL/GenBank/DDBJ databases">
        <title>Paraburkholderia sp. 4M-K11, isolated from subtropical forest soil.</title>
        <authorList>
            <person name="Gao Z.-H."/>
            <person name="Qiu L.-H."/>
        </authorList>
    </citation>
    <scope>NUCLEOTIDE SEQUENCE [LARGE SCALE GENOMIC DNA]</scope>
    <source>
        <strain evidence="2 3">4M-K11</strain>
    </source>
</reference>
<evidence type="ECO:0000313" key="2">
    <source>
        <dbReference type="EMBL" id="TDG16764.1"/>
    </source>
</evidence>
<sequence length="317" mass="33083">MTITLNWLFWLLGVVLLIVGGMIVLDREHPRRFTAGGFWLLYALIFLVGDRLPAEVAGVLVLAMALNAGFGGVTAGKPKVSSLEARLASAKRLGNKLFVPALTIPAVTVVLTLAASHLVVGTTPLVDPKNVTLIGFGIGCVVALGIACIITRDSVGQSMRETRRLVDALSWAAVLPQMLGMLGLVFSDAGVGKAVAHVSTSYINMDVRFVAVAVYCIGMALFTVIMGNGFAAFPVMTGGVGVPVLVGVFHVNPALMAAIGMFSGYCGTLMTPMAANFNIVPAALLELPDKNAVIRVQVPTALGILAANIVLLNVLGF</sequence>
<dbReference type="InterPro" id="IPR009323">
    <property type="entry name" value="DUF979"/>
</dbReference>
<dbReference type="AlphaFoldDB" id="A0A4R5LXH4"/>
<evidence type="ECO:0000256" key="1">
    <source>
        <dbReference type="SAM" id="Phobius"/>
    </source>
</evidence>
<evidence type="ECO:0000313" key="3">
    <source>
        <dbReference type="Proteomes" id="UP000295722"/>
    </source>
</evidence>
<feature type="transmembrane region" description="Helical" evidence="1">
    <location>
        <begin position="97"/>
        <end position="119"/>
    </location>
</feature>
<dbReference type="OrthoDB" id="1689651at2"/>
<keyword evidence="3" id="KW-1185">Reference proteome</keyword>
<feature type="transmembrane region" description="Helical" evidence="1">
    <location>
        <begin position="6"/>
        <end position="25"/>
    </location>
</feature>
<gene>
    <name evidence="2" type="ORF">EYW47_39785</name>
</gene>